<dbReference type="Proteomes" id="UP001162162">
    <property type="component" value="Unassembled WGS sequence"/>
</dbReference>
<reference evidence="2" key="1">
    <citation type="journal article" date="2023" name="Insect Mol. Biol.">
        <title>Genome sequencing provides insights into the evolution of gene families encoding plant cell wall-degrading enzymes in longhorned beetles.</title>
        <authorList>
            <person name="Shin N.R."/>
            <person name="Okamura Y."/>
            <person name="Kirsch R."/>
            <person name="Pauchet Y."/>
        </authorList>
    </citation>
    <scope>NUCLEOTIDE SEQUENCE</scope>
    <source>
        <strain evidence="2">AMC_N1</strain>
    </source>
</reference>
<dbReference type="AlphaFoldDB" id="A0AAV8XI06"/>
<feature type="region of interest" description="Disordered" evidence="1">
    <location>
        <begin position="65"/>
        <end position="84"/>
    </location>
</feature>
<protein>
    <submittedName>
        <fullName evidence="2">Uncharacterized protein</fullName>
    </submittedName>
</protein>
<evidence type="ECO:0000313" key="2">
    <source>
        <dbReference type="EMBL" id="KAJ8938249.1"/>
    </source>
</evidence>
<comment type="caution">
    <text evidence="2">The sequence shown here is derived from an EMBL/GenBank/DDBJ whole genome shotgun (WGS) entry which is preliminary data.</text>
</comment>
<dbReference type="EMBL" id="JAPWTK010000574">
    <property type="protein sequence ID" value="KAJ8938249.1"/>
    <property type="molecule type" value="Genomic_DNA"/>
</dbReference>
<proteinExistence type="predicted"/>
<keyword evidence="3" id="KW-1185">Reference proteome</keyword>
<evidence type="ECO:0000256" key="1">
    <source>
        <dbReference type="SAM" id="MobiDB-lite"/>
    </source>
</evidence>
<organism evidence="2 3">
    <name type="scientific">Aromia moschata</name>
    <dbReference type="NCBI Taxonomy" id="1265417"/>
    <lineage>
        <taxon>Eukaryota</taxon>
        <taxon>Metazoa</taxon>
        <taxon>Ecdysozoa</taxon>
        <taxon>Arthropoda</taxon>
        <taxon>Hexapoda</taxon>
        <taxon>Insecta</taxon>
        <taxon>Pterygota</taxon>
        <taxon>Neoptera</taxon>
        <taxon>Endopterygota</taxon>
        <taxon>Coleoptera</taxon>
        <taxon>Polyphaga</taxon>
        <taxon>Cucujiformia</taxon>
        <taxon>Chrysomeloidea</taxon>
        <taxon>Cerambycidae</taxon>
        <taxon>Cerambycinae</taxon>
        <taxon>Callichromatini</taxon>
        <taxon>Aromia</taxon>
    </lineage>
</organism>
<name>A0AAV8XI06_9CUCU</name>
<accession>A0AAV8XI06</accession>
<sequence>MSSDIAVCNFNGGLKSILQIIKVLEVEIGPQLYNFCIEADVKRVQRAEASLSIFLKHEKVEFTDKPNAKVQTQPSKGLDFTDDPFRDYRYEDPFNFSFEDEAASEKKDKSKSSVDSFSADSGFFGKQDKFDPFGLDGRQSVPLPSSDPFVSVSGRASAPISSELLSEDQQLAWAARESLKLEEARRKRQQQEQADLELAITLSKAERI</sequence>
<gene>
    <name evidence="2" type="ORF">NQ318_001782</name>
</gene>
<evidence type="ECO:0000313" key="3">
    <source>
        <dbReference type="Proteomes" id="UP001162162"/>
    </source>
</evidence>
<feature type="region of interest" description="Disordered" evidence="1">
    <location>
        <begin position="135"/>
        <end position="154"/>
    </location>
</feature>